<organism evidence="3 4">
    <name type="scientific">Seminavis robusta</name>
    <dbReference type="NCBI Taxonomy" id="568900"/>
    <lineage>
        <taxon>Eukaryota</taxon>
        <taxon>Sar</taxon>
        <taxon>Stramenopiles</taxon>
        <taxon>Ochrophyta</taxon>
        <taxon>Bacillariophyta</taxon>
        <taxon>Bacillariophyceae</taxon>
        <taxon>Bacillariophycidae</taxon>
        <taxon>Naviculales</taxon>
        <taxon>Naviculaceae</taxon>
        <taxon>Seminavis</taxon>
    </lineage>
</organism>
<feature type="compositionally biased region" description="Basic and acidic residues" evidence="2">
    <location>
        <begin position="44"/>
        <end position="56"/>
    </location>
</feature>
<name>A0A9N8DYA3_9STRA</name>
<sequence length="608" mass="69451">MMHPVEDVLDWESSPSKCRDLEKGRRSSWMARRSPFRSTMASSNRDRDMVLSPESCERSPLRKTAYALLSTPTPSLSSPLLLREKLLNSLPKHVSNKSSSSKKDMNENMTLEGLDDVYENVETLLEVLRMERHQDKLRAEEEIKQLKERLAIYEGQQESSNSLSISPSSVSKLANAELLDSLMDTLALLEDECLEWQTASVNNSCKPPRPSLGNVTNQQLSPSPQKQQQQATPPYKTPRQKNLERSIQRLRAASSLLRSCQRKSLTVTFDQQATVCEEQSESEDDPLVGLRVLEDHQPSETESMSESDMDALLAMPAATPPTTPTASITSGTINDSPFAMEEEAHNLRKQLWNQMMAHSRQVRSLTEEIQSIQKEKDGLESTVANREDATKALKQERKKVISLNNTCQELRDQAAKHEGIVKQYQLQLTALEKFSQDLMETSCRQLHTKDRELLRIQTHLMTVQERMVSEAARSQLARKNMPEELLKLRERVCDLELQTAETDRHQLDLKMQLGIARHARLATNTKLETARVKVNRQAATIEHLEAELAESKRMTRAYSSQVEYLSDELQRAQMEARESLEDRNHTVQMYRMDVSLLREDLNSSFHRL</sequence>
<keyword evidence="4" id="KW-1185">Reference proteome</keyword>
<feature type="compositionally biased region" description="Low complexity" evidence="2">
    <location>
        <begin position="218"/>
        <end position="234"/>
    </location>
</feature>
<gene>
    <name evidence="3" type="ORF">SEMRO_387_G132080.1</name>
</gene>
<comment type="caution">
    <text evidence="3">The sequence shown here is derived from an EMBL/GenBank/DDBJ whole genome shotgun (WGS) entry which is preliminary data.</text>
</comment>
<evidence type="ECO:0000256" key="2">
    <source>
        <dbReference type="SAM" id="MobiDB-lite"/>
    </source>
</evidence>
<evidence type="ECO:0000256" key="1">
    <source>
        <dbReference type="SAM" id="Coils"/>
    </source>
</evidence>
<feature type="region of interest" description="Disordered" evidence="2">
    <location>
        <begin position="202"/>
        <end position="242"/>
    </location>
</feature>
<accession>A0A9N8DYA3</accession>
<dbReference type="EMBL" id="CAICTM010000386">
    <property type="protein sequence ID" value="CAB9509369.1"/>
    <property type="molecule type" value="Genomic_DNA"/>
</dbReference>
<protein>
    <submittedName>
        <fullName evidence="3">Uncharacterized protein</fullName>
    </submittedName>
</protein>
<keyword evidence="1" id="KW-0175">Coiled coil</keyword>
<dbReference type="AlphaFoldDB" id="A0A9N8DYA3"/>
<reference evidence="3" key="1">
    <citation type="submission" date="2020-06" db="EMBL/GenBank/DDBJ databases">
        <authorList>
            <consortium name="Plant Systems Biology data submission"/>
        </authorList>
    </citation>
    <scope>NUCLEOTIDE SEQUENCE</scope>
    <source>
        <strain evidence="3">D6</strain>
    </source>
</reference>
<feature type="coiled-coil region" evidence="1">
    <location>
        <begin position="527"/>
        <end position="582"/>
    </location>
</feature>
<proteinExistence type="predicted"/>
<evidence type="ECO:0000313" key="3">
    <source>
        <dbReference type="EMBL" id="CAB9509369.1"/>
    </source>
</evidence>
<dbReference type="Proteomes" id="UP001153069">
    <property type="component" value="Unassembled WGS sequence"/>
</dbReference>
<feature type="coiled-coil region" evidence="1">
    <location>
        <begin position="111"/>
        <end position="156"/>
    </location>
</feature>
<evidence type="ECO:0000313" key="4">
    <source>
        <dbReference type="Proteomes" id="UP001153069"/>
    </source>
</evidence>
<feature type="region of interest" description="Disordered" evidence="2">
    <location>
        <begin position="15"/>
        <end position="56"/>
    </location>
</feature>
<feature type="coiled-coil region" evidence="1">
    <location>
        <begin position="355"/>
        <end position="427"/>
    </location>
</feature>